<organism evidence="7 8">
    <name type="scientific">Bifidobacterium miconis</name>
    <dbReference type="NCBI Taxonomy" id="2834435"/>
    <lineage>
        <taxon>Bacteria</taxon>
        <taxon>Bacillati</taxon>
        <taxon>Actinomycetota</taxon>
        <taxon>Actinomycetes</taxon>
        <taxon>Bifidobacteriales</taxon>
        <taxon>Bifidobacteriaceae</taxon>
        <taxon>Bifidobacterium</taxon>
    </lineage>
</organism>
<evidence type="ECO:0000259" key="6">
    <source>
        <dbReference type="PROSITE" id="PS51935"/>
    </source>
</evidence>
<sequence length="285" mass="28793">MNISRKVSIIAVTAVASCTLALAVVPGAEAADSGTVTSSRSFPKVQVVRKDLLSESASTSVDNDTNWGGVESLNVPVTKSKAEKDAEAAKKKAEEEAKAAAEAQAQSESQTDSQAASRSEQRDSLYDAVPDTNTAATADATATTDGTAGASTDTTNGTTADATGTTSVPASASGSALASYATQFVGSPYAAGGNTPSGWDCSGFVQYVYAQFGISLPHYSGAQAAVGTAVASIADAQPGDILANETHSAIYIGNGLVVNALNPYQGTQITGLSVFTSGYSIRRVL</sequence>
<feature type="chain" id="PRO_5045403795" evidence="5">
    <location>
        <begin position="24"/>
        <end position="285"/>
    </location>
</feature>
<dbReference type="PANTHER" id="PTHR47053:SF1">
    <property type="entry name" value="MUREIN DD-ENDOPEPTIDASE MEPH-RELATED"/>
    <property type="match status" value="1"/>
</dbReference>
<dbReference type="EMBL" id="JAHBBH010000060">
    <property type="protein sequence ID" value="MBW3093661.1"/>
    <property type="molecule type" value="Genomic_DNA"/>
</dbReference>
<dbReference type="PROSITE" id="PS51935">
    <property type="entry name" value="NLPC_P60"/>
    <property type="match status" value="1"/>
</dbReference>
<reference evidence="7 8" key="1">
    <citation type="submission" date="2021-05" db="EMBL/GenBank/DDBJ databases">
        <title>Phylogenetic classification of ten novel species belonging to the genus Bifidobacterium comprising B. colchicus sp. nov., B. abeli sp. nov., B. bicoloris sp. nov., B. guerezis sp. nov., B. rosaliae sp. nov., B. santillanensis sp. nov., B. argentati sp. nov., B. amazzoni sp. nov., B. pluviali sp. nov., and B. pinnaculum sp. nov.</title>
        <authorList>
            <person name="Lugli G.A."/>
            <person name="Ruiz Garcia L."/>
            <person name="Margolles A."/>
            <person name="Ventura M."/>
        </authorList>
    </citation>
    <scope>NUCLEOTIDE SEQUENCE [LARGE SCALE GENOMIC DNA]</scope>
    <source>
        <strain evidence="7 8">82T10</strain>
    </source>
</reference>
<feature type="signal peptide" evidence="5">
    <location>
        <begin position="1"/>
        <end position="23"/>
    </location>
</feature>
<keyword evidence="5" id="KW-0732">Signal</keyword>
<evidence type="ECO:0000256" key="3">
    <source>
        <dbReference type="ARBA" id="ARBA00022807"/>
    </source>
</evidence>
<evidence type="ECO:0000256" key="2">
    <source>
        <dbReference type="ARBA" id="ARBA00022801"/>
    </source>
</evidence>
<evidence type="ECO:0000313" key="8">
    <source>
        <dbReference type="Proteomes" id="UP000700815"/>
    </source>
</evidence>
<name>A0ABS6WHZ4_9BIFI</name>
<comment type="caution">
    <text evidence="7">The sequence shown here is derived from an EMBL/GenBank/DDBJ whole genome shotgun (WGS) entry which is preliminary data.</text>
</comment>
<dbReference type="Proteomes" id="UP000700815">
    <property type="component" value="Unassembled WGS sequence"/>
</dbReference>
<dbReference type="PROSITE" id="PS51257">
    <property type="entry name" value="PROKAR_LIPOPROTEIN"/>
    <property type="match status" value="1"/>
</dbReference>
<feature type="region of interest" description="Disordered" evidence="4">
    <location>
        <begin position="78"/>
        <end position="168"/>
    </location>
</feature>
<dbReference type="InterPro" id="IPR051202">
    <property type="entry name" value="Peptidase_C40"/>
</dbReference>
<accession>A0ABS6WHZ4</accession>
<protein>
    <submittedName>
        <fullName evidence="7">C40 family peptidase</fullName>
    </submittedName>
</protein>
<evidence type="ECO:0000313" key="7">
    <source>
        <dbReference type="EMBL" id="MBW3093661.1"/>
    </source>
</evidence>
<keyword evidence="1" id="KW-0645">Protease</keyword>
<dbReference type="RefSeq" id="WP_219059619.1">
    <property type="nucleotide sequence ID" value="NZ_JAHBBH010000060.1"/>
</dbReference>
<feature type="compositionally biased region" description="Low complexity" evidence="4">
    <location>
        <begin position="131"/>
        <end position="168"/>
    </location>
</feature>
<dbReference type="InterPro" id="IPR000064">
    <property type="entry name" value="NLP_P60_dom"/>
</dbReference>
<dbReference type="Pfam" id="PF00877">
    <property type="entry name" value="NLPC_P60"/>
    <property type="match status" value="1"/>
</dbReference>
<feature type="compositionally biased region" description="Low complexity" evidence="4">
    <location>
        <begin position="100"/>
        <end position="117"/>
    </location>
</feature>
<keyword evidence="2" id="KW-0378">Hydrolase</keyword>
<feature type="compositionally biased region" description="Basic and acidic residues" evidence="4">
    <location>
        <begin position="80"/>
        <end position="99"/>
    </location>
</feature>
<evidence type="ECO:0000256" key="5">
    <source>
        <dbReference type="SAM" id="SignalP"/>
    </source>
</evidence>
<dbReference type="PANTHER" id="PTHR47053">
    <property type="entry name" value="MUREIN DD-ENDOPEPTIDASE MEPH-RELATED"/>
    <property type="match status" value="1"/>
</dbReference>
<keyword evidence="3" id="KW-0788">Thiol protease</keyword>
<keyword evidence="8" id="KW-1185">Reference proteome</keyword>
<proteinExistence type="predicted"/>
<feature type="domain" description="NlpC/P60" evidence="6">
    <location>
        <begin position="171"/>
        <end position="285"/>
    </location>
</feature>
<gene>
    <name evidence="7" type="ORF">KIH79_12185</name>
</gene>
<evidence type="ECO:0000256" key="4">
    <source>
        <dbReference type="SAM" id="MobiDB-lite"/>
    </source>
</evidence>
<evidence type="ECO:0000256" key="1">
    <source>
        <dbReference type="ARBA" id="ARBA00022670"/>
    </source>
</evidence>